<feature type="region of interest" description="Disordered" evidence="1">
    <location>
        <begin position="57"/>
        <end position="103"/>
    </location>
</feature>
<dbReference type="Gene3D" id="2.30.29.30">
    <property type="entry name" value="Pleckstrin-homology domain (PH domain)/Phosphotyrosine-binding domain (PTB)"/>
    <property type="match status" value="1"/>
</dbReference>
<feature type="compositionally biased region" description="Pro residues" evidence="1">
    <location>
        <begin position="245"/>
        <end position="258"/>
    </location>
</feature>
<reference evidence="2" key="1">
    <citation type="submission" date="2020-11" db="EMBL/GenBank/DDBJ databases">
        <authorList>
            <person name="Tran Van P."/>
        </authorList>
    </citation>
    <scope>NUCLEOTIDE SEQUENCE</scope>
</reference>
<feature type="compositionally biased region" description="Gly residues" evidence="1">
    <location>
        <begin position="74"/>
        <end position="86"/>
    </location>
</feature>
<proteinExistence type="predicted"/>
<protein>
    <submittedName>
        <fullName evidence="2">Uncharacterized protein</fullName>
    </submittedName>
</protein>
<gene>
    <name evidence="2" type="ORF">TTEB3V08_LOCUS731</name>
</gene>
<dbReference type="AlphaFoldDB" id="A0A7R9I9A4"/>
<accession>A0A7R9I9A4</accession>
<feature type="region of interest" description="Disordered" evidence="1">
    <location>
        <begin position="239"/>
        <end position="258"/>
    </location>
</feature>
<evidence type="ECO:0000256" key="1">
    <source>
        <dbReference type="SAM" id="MobiDB-lite"/>
    </source>
</evidence>
<evidence type="ECO:0000313" key="2">
    <source>
        <dbReference type="EMBL" id="CAD7452553.1"/>
    </source>
</evidence>
<dbReference type="InterPro" id="IPR011993">
    <property type="entry name" value="PH-like_dom_sf"/>
</dbReference>
<name>A0A7R9I9A4_9NEOP</name>
<organism evidence="2">
    <name type="scientific">Timema tahoe</name>
    <dbReference type="NCBI Taxonomy" id="61484"/>
    <lineage>
        <taxon>Eukaryota</taxon>
        <taxon>Metazoa</taxon>
        <taxon>Ecdysozoa</taxon>
        <taxon>Arthropoda</taxon>
        <taxon>Hexapoda</taxon>
        <taxon>Insecta</taxon>
        <taxon>Pterygota</taxon>
        <taxon>Neoptera</taxon>
        <taxon>Polyneoptera</taxon>
        <taxon>Phasmatodea</taxon>
        <taxon>Timematodea</taxon>
        <taxon>Timematoidea</taxon>
        <taxon>Timematidae</taxon>
        <taxon>Timema</taxon>
    </lineage>
</organism>
<sequence>MQRATTWMIRKRHGQSMFATETEGSTDERAHTVSITSQAMRIVRTVGQAFEVCHKLSVNAPPTPEDDERDAPSRGGGGGGGEGEGQGSERDSEHASDKTRKGVVPDSLRRVVEAILVTTVQLVIYCPSWCGLGERPYTNHWRLTSRLPEQGFGMFVGSSWYLPLSSQAPGRMSLTDHWRATSRLYEQGFGTSGSRTHQWGMSTSIYKQKESGNNSSGGVERSVRMTSMRGASLLHLARRHYGPTPASPPAPPTPLDLY</sequence>
<feature type="compositionally biased region" description="Basic and acidic residues" evidence="1">
    <location>
        <begin position="87"/>
        <end position="100"/>
    </location>
</feature>
<dbReference type="EMBL" id="OE000127">
    <property type="protein sequence ID" value="CAD7452553.1"/>
    <property type="molecule type" value="Genomic_DNA"/>
</dbReference>
<feature type="region of interest" description="Disordered" evidence="1">
    <location>
        <begin position="1"/>
        <end position="30"/>
    </location>
</feature>